<dbReference type="Pfam" id="PF03466">
    <property type="entry name" value="LysR_substrate"/>
    <property type="match status" value="1"/>
</dbReference>
<protein>
    <submittedName>
        <fullName evidence="6">LysR family transcriptional regulator</fullName>
    </submittedName>
</protein>
<evidence type="ECO:0000256" key="2">
    <source>
        <dbReference type="ARBA" id="ARBA00023015"/>
    </source>
</evidence>
<dbReference type="PANTHER" id="PTHR30126">
    <property type="entry name" value="HTH-TYPE TRANSCRIPTIONAL REGULATOR"/>
    <property type="match status" value="1"/>
</dbReference>
<dbReference type="EMBL" id="CP137624">
    <property type="protein sequence ID" value="WPK10677.1"/>
    <property type="molecule type" value="Genomic_DNA"/>
</dbReference>
<evidence type="ECO:0000313" key="7">
    <source>
        <dbReference type="Proteomes" id="UP001322664"/>
    </source>
</evidence>
<keyword evidence="4" id="KW-0804">Transcription</keyword>
<feature type="domain" description="HTH lysR-type" evidence="5">
    <location>
        <begin position="1"/>
        <end position="58"/>
    </location>
</feature>
<dbReference type="InterPro" id="IPR005119">
    <property type="entry name" value="LysR_subst-bd"/>
</dbReference>
<dbReference type="Gene3D" id="1.10.10.10">
    <property type="entry name" value="Winged helix-like DNA-binding domain superfamily/Winged helix DNA-binding domain"/>
    <property type="match status" value="1"/>
</dbReference>
<evidence type="ECO:0000256" key="4">
    <source>
        <dbReference type="ARBA" id="ARBA00023163"/>
    </source>
</evidence>
<gene>
    <name evidence="6" type="ORF">R6U77_12370</name>
</gene>
<dbReference type="Pfam" id="PF00126">
    <property type="entry name" value="HTH_1"/>
    <property type="match status" value="1"/>
</dbReference>
<evidence type="ECO:0000256" key="3">
    <source>
        <dbReference type="ARBA" id="ARBA00023125"/>
    </source>
</evidence>
<evidence type="ECO:0000256" key="1">
    <source>
        <dbReference type="ARBA" id="ARBA00009437"/>
    </source>
</evidence>
<dbReference type="InterPro" id="IPR000847">
    <property type="entry name" value="LysR_HTH_N"/>
</dbReference>
<keyword evidence="3" id="KW-0238">DNA-binding</keyword>
<dbReference type="Proteomes" id="UP001322664">
    <property type="component" value="Chromosome"/>
</dbReference>
<dbReference type="PRINTS" id="PR00039">
    <property type="entry name" value="HTHLYSR"/>
</dbReference>
<dbReference type="CDD" id="cd05466">
    <property type="entry name" value="PBP2_LTTR_substrate"/>
    <property type="match status" value="1"/>
</dbReference>
<sequence>MDLKWLKTFITVVEEGSFRAAAEKLYISQPSITVHIKSLEAQLQVQLFIREHTKVTLAPIGEQYYPIAKKLLAQVEASMKEIYQASLQPKIPLVISVSPALLSTKVLKQIHDFIHLHTQYDVEIVMGDQSSLNTSIRTEQIDVAIGLQKMISKNFHSERIQRAPMKLVYSSKLQLDGVNLNQQLKGLFEQYPLYIGYLNEHIPVLEELEREYGLSKYQKIHDMLFAIKLIKEGLGVGLLPEILISTELEEGSLRVLEIGAIASIYPIDIYMSHLRNNMNAISFLSYMRNQFIEV</sequence>
<evidence type="ECO:0000259" key="5">
    <source>
        <dbReference type="PROSITE" id="PS50931"/>
    </source>
</evidence>
<organism evidence="6 7">
    <name type="scientific">Lysinibacillus louembei</name>
    <dbReference type="NCBI Taxonomy" id="1470088"/>
    <lineage>
        <taxon>Bacteria</taxon>
        <taxon>Bacillati</taxon>
        <taxon>Bacillota</taxon>
        <taxon>Bacilli</taxon>
        <taxon>Bacillales</taxon>
        <taxon>Bacillaceae</taxon>
        <taxon>Lysinibacillus</taxon>
    </lineage>
</organism>
<dbReference type="InterPro" id="IPR036390">
    <property type="entry name" value="WH_DNA-bd_sf"/>
</dbReference>
<dbReference type="Gene3D" id="3.40.190.290">
    <property type="match status" value="1"/>
</dbReference>
<accession>A0ABZ0RR25</accession>
<reference evidence="6 7" key="1">
    <citation type="submission" date="2023-09" db="EMBL/GenBank/DDBJ databases">
        <authorList>
            <person name="Page C.A."/>
            <person name="Perez-Diaz I.M."/>
        </authorList>
    </citation>
    <scope>NUCLEOTIDE SEQUENCE [LARGE SCALE GENOMIC DNA]</scope>
    <source>
        <strain evidence="6 7">Ll15</strain>
    </source>
</reference>
<comment type="similarity">
    <text evidence="1">Belongs to the LysR transcriptional regulatory family.</text>
</comment>
<proteinExistence type="inferred from homology"/>
<dbReference type="PROSITE" id="PS50931">
    <property type="entry name" value="HTH_LYSR"/>
    <property type="match status" value="1"/>
</dbReference>
<name>A0ABZ0RR25_9BACI</name>
<keyword evidence="2" id="KW-0805">Transcription regulation</keyword>
<dbReference type="SUPFAM" id="SSF46785">
    <property type="entry name" value="Winged helix' DNA-binding domain"/>
    <property type="match status" value="1"/>
</dbReference>
<dbReference type="RefSeq" id="WP_319835869.1">
    <property type="nucleotide sequence ID" value="NZ_CP137624.1"/>
</dbReference>
<keyword evidence="7" id="KW-1185">Reference proteome</keyword>
<dbReference type="PANTHER" id="PTHR30126:SF64">
    <property type="entry name" value="HTH-TYPE TRANSCRIPTIONAL REGULATOR CITR"/>
    <property type="match status" value="1"/>
</dbReference>
<dbReference type="SUPFAM" id="SSF53850">
    <property type="entry name" value="Periplasmic binding protein-like II"/>
    <property type="match status" value="1"/>
</dbReference>
<evidence type="ECO:0000313" key="6">
    <source>
        <dbReference type="EMBL" id="WPK10677.1"/>
    </source>
</evidence>
<dbReference type="InterPro" id="IPR036388">
    <property type="entry name" value="WH-like_DNA-bd_sf"/>
</dbReference>